<dbReference type="Pfam" id="PF01300">
    <property type="entry name" value="Sua5_yciO_yrdC"/>
    <property type="match status" value="1"/>
</dbReference>
<dbReference type="RefSeq" id="WP_030062760.1">
    <property type="nucleotide sequence ID" value="NZ_CBCPJN010000007.1"/>
</dbReference>
<dbReference type="GO" id="GO:0003725">
    <property type="term" value="F:double-stranded RNA binding"/>
    <property type="evidence" value="ECO:0007669"/>
    <property type="project" value="UniProtKB-UniRule"/>
</dbReference>
<comment type="catalytic activity">
    <reaction evidence="12 13">
        <text>L-threonine + hydrogencarbonate + ATP = L-threonylcarbamoyladenylate + diphosphate + H2O</text>
        <dbReference type="Rhea" id="RHEA:36407"/>
        <dbReference type="ChEBI" id="CHEBI:15377"/>
        <dbReference type="ChEBI" id="CHEBI:17544"/>
        <dbReference type="ChEBI" id="CHEBI:30616"/>
        <dbReference type="ChEBI" id="CHEBI:33019"/>
        <dbReference type="ChEBI" id="CHEBI:57926"/>
        <dbReference type="ChEBI" id="CHEBI:73682"/>
        <dbReference type="EC" id="2.7.7.87"/>
    </reaction>
</comment>
<feature type="binding site" evidence="14">
    <location>
        <position position="63"/>
    </location>
    <ligand>
        <name>ATP</name>
        <dbReference type="ChEBI" id="CHEBI:30616"/>
    </ligand>
</feature>
<dbReference type="InterPro" id="IPR010923">
    <property type="entry name" value="T(6)A37_SUA5"/>
</dbReference>
<dbReference type="GO" id="GO:0006450">
    <property type="term" value="P:regulation of translational fidelity"/>
    <property type="evidence" value="ECO:0007669"/>
    <property type="project" value="TreeGrafter"/>
</dbReference>
<dbReference type="FunFam" id="3.90.870.10:FF:000009">
    <property type="entry name" value="Threonylcarbamoyl-AMP synthase, putative"/>
    <property type="match status" value="1"/>
</dbReference>
<keyword evidence="18" id="KW-1185">Reference proteome</keyword>
<evidence type="ECO:0000256" key="10">
    <source>
        <dbReference type="ARBA" id="ARBA00022840"/>
    </source>
</evidence>
<dbReference type="Pfam" id="PF03481">
    <property type="entry name" value="Sua5_C"/>
    <property type="match status" value="1"/>
</dbReference>
<feature type="binding site" evidence="14">
    <location>
        <position position="187"/>
    </location>
    <ligand>
        <name>L-threonine</name>
        <dbReference type="ChEBI" id="CHEBI:57926"/>
    </ligand>
</feature>
<dbReference type="Gene3D" id="3.40.50.11030">
    <property type="entry name" value="Threonylcarbamoyl-AMP synthase, C-terminal domain"/>
    <property type="match status" value="1"/>
</dbReference>
<dbReference type="GO" id="GO:0005737">
    <property type="term" value="C:cytoplasm"/>
    <property type="evidence" value="ECO:0007669"/>
    <property type="project" value="UniProtKB-SubCell"/>
</dbReference>
<evidence type="ECO:0000259" key="15">
    <source>
        <dbReference type="PROSITE" id="PS51163"/>
    </source>
</evidence>
<evidence type="ECO:0000256" key="11">
    <source>
        <dbReference type="ARBA" id="ARBA00029774"/>
    </source>
</evidence>
<feature type="binding site" evidence="14">
    <location>
        <position position="201"/>
    </location>
    <ligand>
        <name>ATP</name>
        <dbReference type="ChEBI" id="CHEBI:30616"/>
    </ligand>
</feature>
<comment type="caution">
    <text evidence="17">The sequence shown here is derived from an EMBL/GenBank/DDBJ whole genome shotgun (WGS) entry which is preliminary data.</text>
</comment>
<evidence type="ECO:0000256" key="6">
    <source>
        <dbReference type="ARBA" id="ARBA00022679"/>
    </source>
</evidence>
<dbReference type="AlphaFoldDB" id="A0A7X9WHR9"/>
<dbReference type="PANTHER" id="PTHR17490:SF16">
    <property type="entry name" value="THREONYLCARBAMOYL-AMP SYNTHASE"/>
    <property type="match status" value="1"/>
</dbReference>
<dbReference type="InterPro" id="IPR017945">
    <property type="entry name" value="DHBP_synth_RibB-like_a/b_dom"/>
</dbReference>
<keyword evidence="10 13" id="KW-0067">ATP-binding</keyword>
<dbReference type="NCBIfam" id="TIGR00057">
    <property type="entry name" value="L-threonylcarbamoyladenylate synthase"/>
    <property type="match status" value="1"/>
</dbReference>
<feature type="binding site" evidence="14">
    <location>
        <position position="149"/>
    </location>
    <ligand>
        <name>ATP</name>
        <dbReference type="ChEBI" id="CHEBI:30616"/>
    </ligand>
</feature>
<evidence type="ECO:0000256" key="4">
    <source>
        <dbReference type="ARBA" id="ARBA00015492"/>
    </source>
</evidence>
<comment type="subcellular location">
    <subcellularLocation>
        <location evidence="1 13">Cytoplasm</location>
    </subcellularLocation>
</comment>
<evidence type="ECO:0000256" key="14">
    <source>
        <dbReference type="PIRSR" id="PIRSR004930-1"/>
    </source>
</evidence>
<evidence type="ECO:0000256" key="8">
    <source>
        <dbReference type="ARBA" id="ARBA00022695"/>
    </source>
</evidence>
<protein>
    <recommendedName>
        <fullName evidence="4 13">Threonylcarbamoyl-AMP synthase</fullName>
        <shortName evidence="13">TC-AMP synthase</shortName>
        <ecNumber evidence="3 13">2.7.7.87</ecNumber>
    </recommendedName>
    <alternativeName>
        <fullName evidence="11 13">L-threonylcarbamoyladenylate synthase</fullName>
    </alternativeName>
</protein>
<reference evidence="18 19" key="1">
    <citation type="submission" date="2020-04" db="EMBL/GenBank/DDBJ databases">
        <title>The Epidemiology and Molecular Characteristics of Linezolid-Resistant Staphylococcus capitis in Huashan Hospital, Shanghai.</title>
        <authorList>
            <person name="Ding L."/>
            <person name="Li P."/>
            <person name="Yang Y."/>
            <person name="Lin D."/>
            <person name="Xu X."/>
        </authorList>
    </citation>
    <scope>NUCLEOTIDE SEQUENCE [LARGE SCALE GENOMIC DNA]</scope>
    <source>
        <strain evidence="17 19">12-86</strain>
        <strain evidence="16 18">17-84</strain>
    </source>
</reference>
<comment type="similarity">
    <text evidence="2 13">Belongs to the SUA5 family.</text>
</comment>
<keyword evidence="6 13" id="KW-0808">Transferase</keyword>
<dbReference type="EMBL" id="JABBMI010000123">
    <property type="protein sequence ID" value="NMK55734.1"/>
    <property type="molecule type" value="Genomic_DNA"/>
</dbReference>
<sequence length="347" mass="39157">MNTQIWDLRKYEENVVKYPKLNEIKETLLNDGLVAIPTETVYGLGANARNEHAVRKIYEAKGRPSDNPLIVHIHQREQLEEFVDGIDERVSKLMDVFWPGPISFILPLKTGYLCEKVTGGLNSIAVRMPSHKIGRALLQYIDEPIAAPSANLSGRPSPTKFDHVFQDLNGKVDGIVNGDQSEEGLESTVLDCTQYPFRIARPGSITTSMIEQVLPGSIQKANYFEKDKPIAPGMKYKHYSPDTPLTIVENLTHKIDNNEKWNDVVFIFPISMKYLLPENAQFIPLCDDEQDIKGANHNLYSVLHSIDSSNDIKHAYIYSFEKKDQSEAIMNRMLKAAGNEVIEGDEL</sequence>
<keyword evidence="7 13" id="KW-0819">tRNA processing</keyword>
<dbReference type="SUPFAM" id="SSF55821">
    <property type="entry name" value="YrdC/RibB"/>
    <property type="match status" value="1"/>
</dbReference>
<evidence type="ECO:0000313" key="19">
    <source>
        <dbReference type="Proteomes" id="UP000550736"/>
    </source>
</evidence>
<comment type="function">
    <text evidence="13">Required for the formation of a threonylcarbamoyl group on adenosine at position 37 (t(6)A37) in tRNAs that read codons beginning with adenine.</text>
</comment>
<organism evidence="17 19">
    <name type="scientific">Staphylococcus capitis</name>
    <dbReference type="NCBI Taxonomy" id="29388"/>
    <lineage>
        <taxon>Bacteria</taxon>
        <taxon>Bacillati</taxon>
        <taxon>Bacillota</taxon>
        <taxon>Bacilli</taxon>
        <taxon>Bacillales</taxon>
        <taxon>Staphylococcaceae</taxon>
        <taxon>Staphylococcus</taxon>
    </lineage>
</organism>
<evidence type="ECO:0000313" key="16">
    <source>
        <dbReference type="EMBL" id="NMK55734.1"/>
    </source>
</evidence>
<dbReference type="EMBL" id="JABBLX010000075">
    <property type="protein sequence ID" value="NMK98894.1"/>
    <property type="molecule type" value="Genomic_DNA"/>
</dbReference>
<evidence type="ECO:0000256" key="5">
    <source>
        <dbReference type="ARBA" id="ARBA00022490"/>
    </source>
</evidence>
<dbReference type="Gene3D" id="3.90.870.10">
    <property type="entry name" value="DHBP synthase"/>
    <property type="match status" value="1"/>
</dbReference>
<evidence type="ECO:0000256" key="3">
    <source>
        <dbReference type="ARBA" id="ARBA00012584"/>
    </source>
</evidence>
<feature type="binding site" evidence="14">
    <location>
        <position position="40"/>
    </location>
    <ligand>
        <name>L-threonine</name>
        <dbReference type="ChEBI" id="CHEBI:57926"/>
    </ligand>
</feature>
<keyword evidence="8 13" id="KW-0548">Nucleotidyltransferase</keyword>
<evidence type="ECO:0000313" key="18">
    <source>
        <dbReference type="Proteomes" id="UP000538955"/>
    </source>
</evidence>
<evidence type="ECO:0000256" key="13">
    <source>
        <dbReference type="PIRNR" id="PIRNR004930"/>
    </source>
</evidence>
<dbReference type="PROSITE" id="PS51163">
    <property type="entry name" value="YRDC"/>
    <property type="match status" value="1"/>
</dbReference>
<dbReference type="Proteomes" id="UP000538955">
    <property type="component" value="Unassembled WGS sequence"/>
</dbReference>
<evidence type="ECO:0000256" key="7">
    <source>
        <dbReference type="ARBA" id="ARBA00022694"/>
    </source>
</evidence>
<evidence type="ECO:0000256" key="9">
    <source>
        <dbReference type="ARBA" id="ARBA00022741"/>
    </source>
</evidence>
<evidence type="ECO:0000256" key="2">
    <source>
        <dbReference type="ARBA" id="ARBA00007663"/>
    </source>
</evidence>
<feature type="domain" description="YrdC-like" evidence="15">
    <location>
        <begin position="18"/>
        <end position="205"/>
    </location>
</feature>
<dbReference type="InterPro" id="IPR006070">
    <property type="entry name" value="Sua5-like_dom"/>
</dbReference>
<name>A0A7X9WHR9_STACP</name>
<dbReference type="GO" id="GO:0061710">
    <property type="term" value="F:L-threonylcarbamoyladenylate synthase"/>
    <property type="evidence" value="ECO:0007669"/>
    <property type="project" value="UniProtKB-EC"/>
</dbReference>
<dbReference type="InterPro" id="IPR050156">
    <property type="entry name" value="TC-AMP_synthase_SUA5"/>
</dbReference>
<evidence type="ECO:0000313" key="17">
    <source>
        <dbReference type="EMBL" id="NMK98894.1"/>
    </source>
</evidence>
<dbReference type="GO" id="GO:0008033">
    <property type="term" value="P:tRNA processing"/>
    <property type="evidence" value="ECO:0007669"/>
    <property type="project" value="UniProtKB-KW"/>
</dbReference>
<dbReference type="GO" id="GO:0005524">
    <property type="term" value="F:ATP binding"/>
    <property type="evidence" value="ECO:0007669"/>
    <property type="project" value="UniProtKB-UniRule"/>
</dbReference>
<dbReference type="InterPro" id="IPR005145">
    <property type="entry name" value="Sua5_C"/>
</dbReference>
<dbReference type="PANTHER" id="PTHR17490">
    <property type="entry name" value="SUA5"/>
    <property type="match status" value="1"/>
</dbReference>
<feature type="binding site" evidence="14">
    <location>
        <position position="157"/>
    </location>
    <ligand>
        <name>ATP</name>
        <dbReference type="ChEBI" id="CHEBI:30616"/>
    </ligand>
</feature>
<dbReference type="GO" id="GO:0000049">
    <property type="term" value="F:tRNA binding"/>
    <property type="evidence" value="ECO:0007669"/>
    <property type="project" value="TreeGrafter"/>
</dbReference>
<feature type="binding site" evidence="14">
    <location>
        <position position="67"/>
    </location>
    <ligand>
        <name>ATP</name>
        <dbReference type="ChEBI" id="CHEBI:30616"/>
    </ligand>
</feature>
<accession>A0A7X9WHR9</accession>
<proteinExistence type="inferred from homology"/>
<keyword evidence="9 13" id="KW-0547">Nucleotide-binding</keyword>
<evidence type="ECO:0000256" key="1">
    <source>
        <dbReference type="ARBA" id="ARBA00004496"/>
    </source>
</evidence>
<feature type="binding site" evidence="14">
    <location>
        <position position="72"/>
    </location>
    <ligand>
        <name>L-threonine</name>
        <dbReference type="ChEBI" id="CHEBI:57926"/>
    </ligand>
</feature>
<dbReference type="InterPro" id="IPR038385">
    <property type="entry name" value="Sua5/YwlC_C"/>
</dbReference>
<feature type="binding site" evidence="14">
    <location>
        <position position="147"/>
    </location>
    <ligand>
        <name>L-threonine</name>
        <dbReference type="ChEBI" id="CHEBI:57926"/>
    </ligand>
</feature>
<feature type="binding site" evidence="14">
    <location>
        <position position="239"/>
    </location>
    <ligand>
        <name>ATP</name>
        <dbReference type="ChEBI" id="CHEBI:30616"/>
    </ligand>
</feature>
<dbReference type="PIRSF" id="PIRSF004930">
    <property type="entry name" value="Tln_factor_SUA5"/>
    <property type="match status" value="1"/>
</dbReference>
<evidence type="ECO:0000256" key="12">
    <source>
        <dbReference type="ARBA" id="ARBA00048366"/>
    </source>
</evidence>
<keyword evidence="5 13" id="KW-0963">Cytoplasm</keyword>
<dbReference type="Proteomes" id="UP000550736">
    <property type="component" value="Unassembled WGS sequence"/>
</dbReference>
<gene>
    <name evidence="17" type="ORF">HHM13_12590</name>
    <name evidence="16" type="ORF">HHM24_13520</name>
</gene>
<feature type="binding site" evidence="14">
    <location>
        <position position="127"/>
    </location>
    <ligand>
        <name>L-threonine</name>
        <dbReference type="ChEBI" id="CHEBI:57926"/>
    </ligand>
</feature>
<dbReference type="EC" id="2.7.7.87" evidence="3 13"/>